<dbReference type="SUPFAM" id="SSF75005">
    <property type="entry name" value="Arabinanase/levansucrase/invertase"/>
    <property type="match status" value="1"/>
</dbReference>
<protein>
    <submittedName>
        <fullName evidence="1">Uncharacterized protein</fullName>
    </submittedName>
</protein>
<gene>
    <name evidence="1" type="ORF">HPO_05917</name>
</gene>
<proteinExistence type="predicted"/>
<sequence length="374" mass="41287">MTLQKPVPVPPPSSLLFENGISHPDLWLWDSWTAETGGITHLYCLALSRKDIEGRPVLHEDRNDYPFHIRHFSSTDAGRTWQDHGAYLSPQTIGDGAFARNVWSGGMLARAEDDWLCGFTGLREAGKDRPFLQTICLGHSHSGFRLDTPPTTALSCPVRDYDSIRSAGYYLPTKDMLGHKDGEEGGPILAWRDPFIVAGPADTLEVFWSAKVSSVQGTVAHATVTQKGNGFQIEKLHPPILLPDADSFTQAEVPKLYYDQTSSTWFMVISACDRINESQPAEEVTKVLRLYKSTSMRGPWVSAFGREDSLVPGTEHLFGASFLPSACSSNSITLIAPYTEYASPDRQLTFAPPVSINIGEARQTSRESSEQDSH</sequence>
<dbReference type="Gene3D" id="2.115.10.20">
    <property type="entry name" value="Glycosyl hydrolase domain, family 43"/>
    <property type="match status" value="1"/>
</dbReference>
<organism evidence="1 2">
    <name type="scientific">Hyphomonas polymorpha PS728</name>
    <dbReference type="NCBI Taxonomy" id="1280954"/>
    <lineage>
        <taxon>Bacteria</taxon>
        <taxon>Pseudomonadati</taxon>
        <taxon>Pseudomonadota</taxon>
        <taxon>Alphaproteobacteria</taxon>
        <taxon>Hyphomonadales</taxon>
        <taxon>Hyphomonadaceae</taxon>
        <taxon>Hyphomonas</taxon>
    </lineage>
</organism>
<dbReference type="EMBL" id="ARYM01000005">
    <property type="protein sequence ID" value="KCZ99449.1"/>
    <property type="molecule type" value="Genomic_DNA"/>
</dbReference>
<dbReference type="AlphaFoldDB" id="A0A062VGF2"/>
<dbReference type="RefSeq" id="WP_035595711.1">
    <property type="nucleotide sequence ID" value="NZ_ARYM01000005.1"/>
</dbReference>
<evidence type="ECO:0000313" key="1">
    <source>
        <dbReference type="EMBL" id="KCZ99449.1"/>
    </source>
</evidence>
<dbReference type="InterPro" id="IPR023296">
    <property type="entry name" value="Glyco_hydro_beta-prop_sf"/>
</dbReference>
<accession>A0A062VGF2</accession>
<dbReference type="Proteomes" id="UP000027100">
    <property type="component" value="Unassembled WGS sequence"/>
</dbReference>
<reference evidence="1 2" key="1">
    <citation type="journal article" date="2014" name="Antonie Van Leeuwenhoek">
        <title>Hyphomonas beringensis sp. nov. and Hyphomonas chukchiensis sp. nov., isolated from surface seawater of the Bering Sea and Chukchi Sea.</title>
        <authorList>
            <person name="Li C."/>
            <person name="Lai Q."/>
            <person name="Li G."/>
            <person name="Dong C."/>
            <person name="Wang J."/>
            <person name="Liao Y."/>
            <person name="Shao Z."/>
        </authorList>
    </citation>
    <scope>NUCLEOTIDE SEQUENCE [LARGE SCALE GENOMIC DNA]</scope>
    <source>
        <strain evidence="1 2">PS728</strain>
    </source>
</reference>
<dbReference type="STRING" id="1280954.HPO_05917"/>
<evidence type="ECO:0000313" key="2">
    <source>
        <dbReference type="Proteomes" id="UP000027100"/>
    </source>
</evidence>
<comment type="caution">
    <text evidence="1">The sequence shown here is derived from an EMBL/GenBank/DDBJ whole genome shotgun (WGS) entry which is preliminary data.</text>
</comment>
<keyword evidence="2" id="KW-1185">Reference proteome</keyword>
<dbReference type="OrthoDB" id="7064503at2"/>
<name>A0A062VGF2_9PROT</name>
<dbReference type="eggNOG" id="ENOG502ZBWM">
    <property type="taxonomic scope" value="Bacteria"/>
</dbReference>
<dbReference type="PATRIC" id="fig|1280954.3.peg.1209"/>